<feature type="non-terminal residue" evidence="1">
    <location>
        <position position="75"/>
    </location>
</feature>
<gene>
    <name evidence="1" type="ORF">NDU88_002636</name>
</gene>
<reference evidence="1" key="1">
    <citation type="journal article" date="2022" name="bioRxiv">
        <title>Sequencing and chromosome-scale assembly of the giantPleurodeles waltlgenome.</title>
        <authorList>
            <person name="Brown T."/>
            <person name="Elewa A."/>
            <person name="Iarovenko S."/>
            <person name="Subramanian E."/>
            <person name="Araus A.J."/>
            <person name="Petzold A."/>
            <person name="Susuki M."/>
            <person name="Suzuki K.-i.T."/>
            <person name="Hayashi T."/>
            <person name="Toyoda A."/>
            <person name="Oliveira C."/>
            <person name="Osipova E."/>
            <person name="Leigh N.D."/>
            <person name="Simon A."/>
            <person name="Yun M.H."/>
        </authorList>
    </citation>
    <scope>NUCLEOTIDE SEQUENCE</scope>
    <source>
        <strain evidence="1">20211129_DDA</strain>
        <tissue evidence="1">Liver</tissue>
    </source>
</reference>
<protein>
    <submittedName>
        <fullName evidence="1">Uncharacterized protein</fullName>
    </submittedName>
</protein>
<accession>A0AAV7TL82</accession>
<evidence type="ECO:0000313" key="1">
    <source>
        <dbReference type="EMBL" id="KAJ1177378.1"/>
    </source>
</evidence>
<comment type="caution">
    <text evidence="1">The sequence shown here is derived from an EMBL/GenBank/DDBJ whole genome shotgun (WGS) entry which is preliminary data.</text>
</comment>
<feature type="non-terminal residue" evidence="1">
    <location>
        <position position="1"/>
    </location>
</feature>
<name>A0AAV7TL82_PLEWA</name>
<dbReference type="Proteomes" id="UP001066276">
    <property type="component" value="Chromosome 3_2"/>
</dbReference>
<sequence>ADVCLARVFVNAPRPPSARSLLSCACALFLRCQTWLSLCLWADNTDDSWAPPVTLWTMTRLADYFVVVGFDPDKT</sequence>
<dbReference type="EMBL" id="JANPWB010000006">
    <property type="protein sequence ID" value="KAJ1177378.1"/>
    <property type="molecule type" value="Genomic_DNA"/>
</dbReference>
<keyword evidence="2" id="KW-1185">Reference proteome</keyword>
<organism evidence="1 2">
    <name type="scientific">Pleurodeles waltl</name>
    <name type="common">Iberian ribbed newt</name>
    <dbReference type="NCBI Taxonomy" id="8319"/>
    <lineage>
        <taxon>Eukaryota</taxon>
        <taxon>Metazoa</taxon>
        <taxon>Chordata</taxon>
        <taxon>Craniata</taxon>
        <taxon>Vertebrata</taxon>
        <taxon>Euteleostomi</taxon>
        <taxon>Amphibia</taxon>
        <taxon>Batrachia</taxon>
        <taxon>Caudata</taxon>
        <taxon>Salamandroidea</taxon>
        <taxon>Salamandridae</taxon>
        <taxon>Pleurodelinae</taxon>
        <taxon>Pleurodeles</taxon>
    </lineage>
</organism>
<proteinExistence type="predicted"/>
<dbReference type="AlphaFoldDB" id="A0AAV7TL82"/>
<evidence type="ECO:0000313" key="2">
    <source>
        <dbReference type="Proteomes" id="UP001066276"/>
    </source>
</evidence>